<evidence type="ECO:0000313" key="2">
    <source>
        <dbReference type="EMBL" id="QCD83170.1"/>
    </source>
</evidence>
<keyword evidence="3" id="KW-1185">Reference proteome</keyword>
<evidence type="ECO:0000313" key="3">
    <source>
        <dbReference type="Proteomes" id="UP000501690"/>
    </source>
</evidence>
<sequence length="86" mass="9670">MSESHDHSPSPAPADSPPHFNSIVMASLPESQDPVPQEAATDDDDPNDVNHAPMLTVIHLRDRSFPMMTLIYLRDRRLLIRVRSRG</sequence>
<proteinExistence type="predicted"/>
<evidence type="ECO:0000256" key="1">
    <source>
        <dbReference type="SAM" id="MobiDB-lite"/>
    </source>
</evidence>
<feature type="region of interest" description="Disordered" evidence="1">
    <location>
        <begin position="1"/>
        <end position="50"/>
    </location>
</feature>
<dbReference type="Proteomes" id="UP000501690">
    <property type="component" value="Linkage Group LG2"/>
</dbReference>
<organism evidence="2 3">
    <name type="scientific">Vigna unguiculata</name>
    <name type="common">Cowpea</name>
    <dbReference type="NCBI Taxonomy" id="3917"/>
    <lineage>
        <taxon>Eukaryota</taxon>
        <taxon>Viridiplantae</taxon>
        <taxon>Streptophyta</taxon>
        <taxon>Embryophyta</taxon>
        <taxon>Tracheophyta</taxon>
        <taxon>Spermatophyta</taxon>
        <taxon>Magnoliopsida</taxon>
        <taxon>eudicotyledons</taxon>
        <taxon>Gunneridae</taxon>
        <taxon>Pentapetalae</taxon>
        <taxon>rosids</taxon>
        <taxon>fabids</taxon>
        <taxon>Fabales</taxon>
        <taxon>Fabaceae</taxon>
        <taxon>Papilionoideae</taxon>
        <taxon>50 kb inversion clade</taxon>
        <taxon>NPAAA clade</taxon>
        <taxon>indigoferoid/millettioid clade</taxon>
        <taxon>Phaseoleae</taxon>
        <taxon>Vigna</taxon>
    </lineage>
</organism>
<dbReference type="AlphaFoldDB" id="A0A4D6L3W6"/>
<protein>
    <submittedName>
        <fullName evidence="2">Uncharacterized protein</fullName>
    </submittedName>
</protein>
<gene>
    <name evidence="2" type="ORF">DEO72_LG2g3513</name>
</gene>
<reference evidence="2 3" key="1">
    <citation type="submission" date="2019-04" db="EMBL/GenBank/DDBJ databases">
        <title>An improved genome assembly and genetic linkage map for asparagus bean, Vigna unguiculata ssp. sesquipedialis.</title>
        <authorList>
            <person name="Xia Q."/>
            <person name="Zhang R."/>
            <person name="Dong Y."/>
        </authorList>
    </citation>
    <scope>NUCLEOTIDE SEQUENCE [LARGE SCALE GENOMIC DNA]</scope>
    <source>
        <tissue evidence="2">Leaf</tissue>
    </source>
</reference>
<name>A0A4D6L3W6_VIGUN</name>
<dbReference type="EMBL" id="CP039346">
    <property type="protein sequence ID" value="QCD83170.1"/>
    <property type="molecule type" value="Genomic_DNA"/>
</dbReference>
<accession>A0A4D6L3W6</accession>